<keyword evidence="13" id="KW-0868">Chloride</keyword>
<dbReference type="InterPro" id="IPR001390">
    <property type="entry name" value="GABAAa_rcpt"/>
</dbReference>
<feature type="transmembrane region" description="Helical" evidence="18">
    <location>
        <begin position="419"/>
        <end position="442"/>
    </location>
</feature>
<comment type="caution">
    <text evidence="18">Lacks conserved residue(s) required for the propagation of feature annotation.</text>
</comment>
<protein>
    <submittedName>
        <fullName evidence="22">Gamma-aminobutyric acid receptor subunit alpha-5</fullName>
    </submittedName>
</protein>
<evidence type="ECO:0000256" key="13">
    <source>
        <dbReference type="ARBA" id="ARBA00023214"/>
    </source>
</evidence>
<comment type="subcellular location">
    <subcellularLocation>
        <location evidence="17">Postsynaptic cell membrane</location>
        <topology evidence="17">Multi-pass membrane protein</topology>
    </subcellularLocation>
</comment>
<sequence length="559" mass="63064">MAAWNEGIKVERNAGQQSALGKGRKRNREVGPETRTRYKTRTCTGTWTRYKTRPITSYKAEPWFRTTSRTMVHVQDHGLICSLLTGAVHISHGAEPILPRDGQITVRPSVMMKLLLCLLLLFGHQPSVSTTEDQKEASANDNSTVFTRILDGLLDGYDNRLRPGLGENVTEIQTNIFVTSFGPVSDTEMEYTIDVFFRQSWKDERLSFKGPMEQLSLNNLLASNIWTPDTFFLNGKKSIAHNMTTPNKLLRLKEDGTLLYTMRLTISAECPMQLEDFPMDAHACPLKFGSYAYPVSEVVYTWTKNASKSVVVADDGSRLNQYHLIGQTAGTEDIHTSRGQYTVMMAHFYLKRKIGYFVIQTYMPCFMTVILSQVSFWLNRESVPARTVFGVTTVLTMTTLSISARNSLPKVAYATAMDWFIAVCYAFVFSALIEFATVNYFTKRSWAWDGKKALEAQHPKKRDPLVLSKKPNNVCSAGVNFTPNLTKDVSISTISNVTSLQLRATETKMPDPKKTYNSVSKIDKMSRIVFPVLFGTFNLVYWATYLNREPVVKGVVTST</sequence>
<dbReference type="Pfam" id="PF02931">
    <property type="entry name" value="Neur_chan_LBD"/>
    <property type="match status" value="1"/>
</dbReference>
<dbReference type="GO" id="GO:0045211">
    <property type="term" value="C:postsynaptic membrane"/>
    <property type="evidence" value="ECO:0007669"/>
    <property type="project" value="UniProtKB-SubCell"/>
</dbReference>
<keyword evidence="9" id="KW-1015">Disulfide bond</keyword>
<organism evidence="22 23">
    <name type="scientific">Cynoglossus semilaevis</name>
    <name type="common">Tongue sole</name>
    <dbReference type="NCBI Taxonomy" id="244447"/>
    <lineage>
        <taxon>Eukaryota</taxon>
        <taxon>Metazoa</taxon>
        <taxon>Chordata</taxon>
        <taxon>Craniata</taxon>
        <taxon>Vertebrata</taxon>
        <taxon>Euteleostomi</taxon>
        <taxon>Actinopterygii</taxon>
        <taxon>Neopterygii</taxon>
        <taxon>Teleostei</taxon>
        <taxon>Neoteleostei</taxon>
        <taxon>Acanthomorphata</taxon>
        <taxon>Carangaria</taxon>
        <taxon>Pleuronectiformes</taxon>
        <taxon>Pleuronectoidei</taxon>
        <taxon>Cynoglossidae</taxon>
        <taxon>Cynoglossinae</taxon>
        <taxon>Cynoglossus</taxon>
    </lineage>
</organism>
<dbReference type="STRING" id="244447.ENSCSEP00000014546"/>
<evidence type="ECO:0000259" key="21">
    <source>
        <dbReference type="Pfam" id="PF02932"/>
    </source>
</evidence>
<dbReference type="CDD" id="cd19052">
    <property type="entry name" value="LGIC_TM_GABAAR_alpha"/>
    <property type="match status" value="1"/>
</dbReference>
<keyword evidence="15" id="KW-1071">Ligand-gated ion channel</keyword>
<keyword evidence="8 18" id="KW-0472">Membrane</keyword>
<keyword evidence="14" id="KW-0628">Postsynaptic cell membrane</keyword>
<comment type="similarity">
    <text evidence="18">Belongs to the ligand-gated ion channel (TC 1.A.9) family.</text>
</comment>
<keyword evidence="10" id="KW-0675">Receptor</keyword>
<keyword evidence="4" id="KW-0732">Signal</keyword>
<evidence type="ECO:0000256" key="18">
    <source>
        <dbReference type="RuleBase" id="RU000687"/>
    </source>
</evidence>
<evidence type="ECO:0000256" key="17">
    <source>
        <dbReference type="ARBA" id="ARBA00034104"/>
    </source>
</evidence>
<dbReference type="InterPro" id="IPR047024">
    <property type="entry name" value="Gabra-1-6_TM"/>
</dbReference>
<evidence type="ECO:0000256" key="4">
    <source>
        <dbReference type="ARBA" id="ARBA00022729"/>
    </source>
</evidence>
<dbReference type="GeneTree" id="ENSGT00940000156234"/>
<dbReference type="Proteomes" id="UP000265120">
    <property type="component" value="Chromosome 14"/>
</dbReference>
<dbReference type="AlphaFoldDB" id="A0A3P8VMS6"/>
<dbReference type="GO" id="GO:0004890">
    <property type="term" value="F:GABA-A receptor activity"/>
    <property type="evidence" value="ECO:0007669"/>
    <property type="project" value="InterPro"/>
</dbReference>
<evidence type="ECO:0000256" key="1">
    <source>
        <dbReference type="ARBA" id="ARBA00022448"/>
    </source>
</evidence>
<dbReference type="PRINTS" id="PR00253">
    <property type="entry name" value="GABAARECEPTR"/>
</dbReference>
<keyword evidence="6" id="KW-0770">Synapse</keyword>
<evidence type="ECO:0000256" key="9">
    <source>
        <dbReference type="ARBA" id="ARBA00023157"/>
    </source>
</evidence>
<keyword evidence="16 18" id="KW-0407">Ion channel</keyword>
<keyword evidence="5 18" id="KW-1133">Transmembrane helix</keyword>
<reference evidence="22" key="2">
    <citation type="submission" date="2025-08" db="UniProtKB">
        <authorList>
            <consortium name="Ensembl"/>
        </authorList>
    </citation>
    <scope>IDENTIFICATION</scope>
</reference>
<dbReference type="GO" id="GO:0005230">
    <property type="term" value="F:extracellular ligand-gated monoatomic ion channel activity"/>
    <property type="evidence" value="ECO:0007669"/>
    <property type="project" value="InterPro"/>
</dbReference>
<dbReference type="InterPro" id="IPR036734">
    <property type="entry name" value="Neur_chan_lig-bd_sf"/>
</dbReference>
<evidence type="ECO:0000256" key="5">
    <source>
        <dbReference type="ARBA" id="ARBA00022989"/>
    </source>
</evidence>
<feature type="domain" description="Neurotransmitter-gated ion-channel transmembrane" evidence="21">
    <location>
        <begin position="361"/>
        <end position="445"/>
    </location>
</feature>
<dbReference type="InterPro" id="IPR006201">
    <property type="entry name" value="Neur_channel"/>
</dbReference>
<name>A0A3P8VMS6_CYNSE</name>
<reference evidence="22" key="3">
    <citation type="submission" date="2025-09" db="UniProtKB">
        <authorList>
            <consortium name="Ensembl"/>
        </authorList>
    </citation>
    <scope>IDENTIFICATION</scope>
</reference>
<dbReference type="Gene3D" id="2.70.170.10">
    <property type="entry name" value="Neurotransmitter-gated ion-channel ligand-binding domain"/>
    <property type="match status" value="1"/>
</dbReference>
<proteinExistence type="inferred from homology"/>
<dbReference type="PROSITE" id="PS00236">
    <property type="entry name" value="NEUROTR_ION_CHANNEL"/>
    <property type="match status" value="1"/>
</dbReference>
<feature type="transmembrane region" description="Helical" evidence="18">
    <location>
        <begin position="528"/>
        <end position="545"/>
    </location>
</feature>
<evidence type="ECO:0000256" key="15">
    <source>
        <dbReference type="ARBA" id="ARBA00023286"/>
    </source>
</evidence>
<reference evidence="22 23" key="1">
    <citation type="journal article" date="2014" name="Nat. Genet.">
        <title>Whole-genome sequence of a flatfish provides insights into ZW sex chromosome evolution and adaptation to a benthic lifestyle.</title>
        <authorList>
            <person name="Chen S."/>
            <person name="Zhang G."/>
            <person name="Shao C."/>
            <person name="Huang Q."/>
            <person name="Liu G."/>
            <person name="Zhang P."/>
            <person name="Song W."/>
            <person name="An N."/>
            <person name="Chalopin D."/>
            <person name="Volff J.N."/>
            <person name="Hong Y."/>
            <person name="Li Q."/>
            <person name="Sha Z."/>
            <person name="Zhou H."/>
            <person name="Xie M."/>
            <person name="Yu Q."/>
            <person name="Liu Y."/>
            <person name="Xiang H."/>
            <person name="Wang N."/>
            <person name="Wu K."/>
            <person name="Yang C."/>
            <person name="Zhou Q."/>
            <person name="Liao X."/>
            <person name="Yang L."/>
            <person name="Hu Q."/>
            <person name="Zhang J."/>
            <person name="Meng L."/>
            <person name="Jin L."/>
            <person name="Tian Y."/>
            <person name="Lian J."/>
            <person name="Yang J."/>
            <person name="Miao G."/>
            <person name="Liu S."/>
            <person name="Liang Z."/>
            <person name="Yan F."/>
            <person name="Li Y."/>
            <person name="Sun B."/>
            <person name="Zhang H."/>
            <person name="Zhang J."/>
            <person name="Zhu Y."/>
            <person name="Du M."/>
            <person name="Zhao Y."/>
            <person name="Schartl M."/>
            <person name="Tang Q."/>
            <person name="Wang J."/>
        </authorList>
    </citation>
    <scope>NUCLEOTIDE SEQUENCE</scope>
</reference>
<dbReference type="PRINTS" id="PR01079">
    <property type="entry name" value="GABAARALPHA"/>
</dbReference>
<dbReference type="InterPro" id="IPR006029">
    <property type="entry name" value="Neurotrans-gated_channel_TM"/>
</dbReference>
<dbReference type="InterPro" id="IPR006028">
    <property type="entry name" value="GABAA/Glycine_rcpt"/>
</dbReference>
<evidence type="ECO:0000256" key="12">
    <source>
        <dbReference type="ARBA" id="ARBA00023180"/>
    </source>
</evidence>
<keyword evidence="2" id="KW-1003">Cell membrane</keyword>
<dbReference type="SUPFAM" id="SSF90112">
    <property type="entry name" value="Neurotransmitter-gated ion-channel transmembrane pore"/>
    <property type="match status" value="1"/>
</dbReference>
<dbReference type="SUPFAM" id="SSF63712">
    <property type="entry name" value="Nicotinic receptor ligand binding domain-like"/>
    <property type="match status" value="1"/>
</dbReference>
<dbReference type="GO" id="GO:0005254">
    <property type="term" value="F:chloride channel activity"/>
    <property type="evidence" value="ECO:0007669"/>
    <property type="project" value="UniProtKB-KW"/>
</dbReference>
<feature type="domain" description="Neurotransmitter-gated ion-channel ligand-binding" evidence="20">
    <location>
        <begin position="147"/>
        <end position="353"/>
    </location>
</feature>
<dbReference type="GO" id="GO:0034707">
    <property type="term" value="C:chloride channel complex"/>
    <property type="evidence" value="ECO:0007669"/>
    <property type="project" value="UniProtKB-KW"/>
</dbReference>
<evidence type="ECO:0000259" key="20">
    <source>
        <dbReference type="Pfam" id="PF02931"/>
    </source>
</evidence>
<evidence type="ECO:0000256" key="19">
    <source>
        <dbReference type="SAM" id="MobiDB-lite"/>
    </source>
</evidence>
<evidence type="ECO:0000256" key="14">
    <source>
        <dbReference type="ARBA" id="ARBA00023257"/>
    </source>
</evidence>
<evidence type="ECO:0000313" key="22">
    <source>
        <dbReference type="Ensembl" id="ENSCSEP00000014546.1"/>
    </source>
</evidence>
<dbReference type="InParanoid" id="A0A3P8VMS6"/>
<accession>A0A3P8VMS6</accession>
<evidence type="ECO:0000256" key="8">
    <source>
        <dbReference type="ARBA" id="ARBA00023136"/>
    </source>
</evidence>
<keyword evidence="11" id="KW-0869">Chloride channel</keyword>
<keyword evidence="3 18" id="KW-0812">Transmembrane</keyword>
<dbReference type="FunFam" id="2.70.170.10:FF:000001">
    <property type="entry name" value="Gamma-aminobutyric acid A receptor subunit alpha-2"/>
    <property type="match status" value="1"/>
</dbReference>
<dbReference type="InterPro" id="IPR038050">
    <property type="entry name" value="Neuro_actylchol_rec"/>
</dbReference>
<evidence type="ECO:0000256" key="16">
    <source>
        <dbReference type="ARBA" id="ARBA00023303"/>
    </source>
</evidence>
<keyword evidence="12" id="KW-0325">Glycoprotein</keyword>
<dbReference type="Pfam" id="PF02932">
    <property type="entry name" value="Neur_chan_memb"/>
    <property type="match status" value="1"/>
</dbReference>
<dbReference type="Gene3D" id="1.20.58.390">
    <property type="entry name" value="Neurotransmitter-gated ion-channel transmembrane domain"/>
    <property type="match status" value="1"/>
</dbReference>
<keyword evidence="1 18" id="KW-0813">Transport</keyword>
<keyword evidence="7 18" id="KW-0406">Ion transport</keyword>
<evidence type="ECO:0000256" key="11">
    <source>
        <dbReference type="ARBA" id="ARBA00023173"/>
    </source>
</evidence>
<dbReference type="InterPro" id="IPR036719">
    <property type="entry name" value="Neuro-gated_channel_TM_sf"/>
</dbReference>
<dbReference type="NCBIfam" id="TIGR00860">
    <property type="entry name" value="LIC"/>
    <property type="match status" value="1"/>
</dbReference>
<dbReference type="InterPro" id="IPR006202">
    <property type="entry name" value="Neur_chan_lig-bd"/>
</dbReference>
<keyword evidence="23" id="KW-1185">Reference proteome</keyword>
<dbReference type="PANTHER" id="PTHR18945">
    <property type="entry name" value="NEUROTRANSMITTER GATED ION CHANNEL"/>
    <property type="match status" value="1"/>
</dbReference>
<evidence type="ECO:0000313" key="23">
    <source>
        <dbReference type="Proteomes" id="UP000265120"/>
    </source>
</evidence>
<feature type="transmembrane region" description="Helical" evidence="18">
    <location>
        <begin position="354"/>
        <end position="378"/>
    </location>
</feature>
<dbReference type="FunCoup" id="A0A3P8VMS6">
    <property type="interactions" value="485"/>
</dbReference>
<evidence type="ECO:0000256" key="3">
    <source>
        <dbReference type="ARBA" id="ARBA00022692"/>
    </source>
</evidence>
<evidence type="ECO:0000256" key="6">
    <source>
        <dbReference type="ARBA" id="ARBA00023018"/>
    </source>
</evidence>
<dbReference type="PRINTS" id="PR00252">
    <property type="entry name" value="NRIONCHANNEL"/>
</dbReference>
<dbReference type="CDD" id="cd19038">
    <property type="entry name" value="LGIC_ECD_GABAAR_A5"/>
    <property type="match status" value="1"/>
</dbReference>
<evidence type="ECO:0000256" key="7">
    <source>
        <dbReference type="ARBA" id="ARBA00023065"/>
    </source>
</evidence>
<dbReference type="InterPro" id="IPR018000">
    <property type="entry name" value="Neurotransmitter_ion_chnl_CS"/>
</dbReference>
<feature type="region of interest" description="Disordered" evidence="19">
    <location>
        <begin position="13"/>
        <end position="34"/>
    </location>
</feature>
<evidence type="ECO:0000256" key="10">
    <source>
        <dbReference type="ARBA" id="ARBA00023170"/>
    </source>
</evidence>
<dbReference type="Ensembl" id="ENSCSET00000014721.1">
    <property type="protein sequence ID" value="ENSCSEP00000014546.1"/>
    <property type="gene ID" value="ENSCSEG00000009365.1"/>
</dbReference>
<dbReference type="FunFam" id="1.20.58.390:FF:000002">
    <property type="entry name" value="Putative gamma-aminobutyric acid receptor subunit alpha-5"/>
    <property type="match status" value="1"/>
</dbReference>
<evidence type="ECO:0000256" key="2">
    <source>
        <dbReference type="ARBA" id="ARBA00022475"/>
    </source>
</evidence>